<dbReference type="GO" id="GO:0005884">
    <property type="term" value="C:actin filament"/>
    <property type="evidence" value="ECO:0007669"/>
    <property type="project" value="TreeGrafter"/>
</dbReference>
<feature type="region of interest" description="Disordered" evidence="1">
    <location>
        <begin position="435"/>
        <end position="491"/>
    </location>
</feature>
<dbReference type="VEuPathDB" id="TriTrypDB:ADEAN_000591800"/>
<evidence type="ECO:0000313" key="2">
    <source>
        <dbReference type="EMBL" id="CAD2218430.1"/>
    </source>
</evidence>
<feature type="region of interest" description="Disordered" evidence="1">
    <location>
        <begin position="574"/>
        <end position="653"/>
    </location>
</feature>
<feature type="compositionally biased region" description="Low complexity" evidence="1">
    <location>
        <begin position="387"/>
        <end position="402"/>
    </location>
</feature>
<feature type="compositionally biased region" description="Low complexity" evidence="1">
    <location>
        <begin position="589"/>
        <end position="600"/>
    </location>
</feature>
<evidence type="ECO:0000256" key="1">
    <source>
        <dbReference type="SAM" id="MobiDB-lite"/>
    </source>
</evidence>
<dbReference type="PANTHER" id="PTHR45691:SF6">
    <property type="entry name" value="PROTEIN DIAPHANOUS"/>
    <property type="match status" value="1"/>
</dbReference>
<feature type="compositionally biased region" description="Basic residues" evidence="1">
    <location>
        <begin position="362"/>
        <end position="372"/>
    </location>
</feature>
<sequence length="706" mass="77605">MFNHLSCKYHHHRRHDESSDEDDNDNNKKNKFIVPNITIHCGTGGGVQVSPTANHNDDLSHRLFLDHNTTSNNNNPANNFLSGIGQLNSNNNNDFFAQTVNTSIPLPDVNNNNNLFNPPPPPATTTTNDGTFASILRNYNPNSSPSPPLGGGVIPLPSVDPLLNTYNGTNNTNLGTLPPVPAVDQTNVYGANNNSFVPPPPPTSFVPPPPPVSFVPPPPPVVNLPTPPATTTSGTTGTYTYKDILNRRKRKKSKDSTGGNDTSAPNENDDNNNNNGSRRASRSQLARQVTLEREKLLLDRANKYVQSLEEELEQRGTHLNVTHHQLAEEEGRAVALRQDREMLLKLNTKLEKQRNDLERKVSKEKKRMQRRMRMGEERSQDRSGAVDTSSSSSDSSSTSSSSEDGPHPDPTANTDVNLSILPPEVRAAYRSGETLGANTNLVPPPPPPYPTTPLPPSPHSYTEVRMSGEGLPPPPYTSVSTPDVNVSQEERGRQELLRHLFLSREAEYRRRQELEKEREALLLAAQRRASTSAAPPPPPPPPNSNGTNHISPQASRLSYLENYVDTLWREAQTGSQRLSSAGGTPTPPTYNYTPNSNNNNVGAAPPLDNPRPPYTTTPSYTNNNISNSNPSGNYASPNLHYMSTPPPAPAPAPVPTQNNQYNDLARDRNYLYEVDKLRRDVAVEGDKLRRESQRWHGQLMSLGNGV</sequence>
<protein>
    <submittedName>
        <fullName evidence="2">Uncharacterized protein</fullName>
    </submittedName>
</protein>
<feature type="compositionally biased region" description="Pro residues" evidence="1">
    <location>
        <begin position="644"/>
        <end position="653"/>
    </location>
</feature>
<feature type="compositionally biased region" description="Low complexity" evidence="1">
    <location>
        <begin position="229"/>
        <end position="241"/>
    </location>
</feature>
<name>A0A7G2CF33_9TRYP</name>
<feature type="region of interest" description="Disordered" evidence="1">
    <location>
        <begin position="1"/>
        <end position="30"/>
    </location>
</feature>
<feature type="compositionally biased region" description="Polar residues" evidence="1">
    <location>
        <begin position="477"/>
        <end position="487"/>
    </location>
</feature>
<feature type="compositionally biased region" description="Pro residues" evidence="1">
    <location>
        <begin position="442"/>
        <end position="458"/>
    </location>
</feature>
<keyword evidence="3" id="KW-1185">Reference proteome</keyword>
<evidence type="ECO:0000313" key="3">
    <source>
        <dbReference type="Proteomes" id="UP000515908"/>
    </source>
</evidence>
<reference evidence="2 3" key="1">
    <citation type="submission" date="2020-08" db="EMBL/GenBank/DDBJ databases">
        <authorList>
            <person name="Newling K."/>
            <person name="Davey J."/>
            <person name="Forrester S."/>
        </authorList>
    </citation>
    <scope>NUCLEOTIDE SEQUENCE [LARGE SCALE GENOMIC DNA]</scope>
    <source>
        <strain evidence="3">Crithidia deanei Carvalho (ATCC PRA-265)</strain>
    </source>
</reference>
<feature type="region of interest" description="Disordered" evidence="1">
    <location>
        <begin position="526"/>
        <end position="551"/>
    </location>
</feature>
<feature type="compositionally biased region" description="Polar residues" evidence="1">
    <location>
        <begin position="256"/>
        <end position="265"/>
    </location>
</feature>
<proteinExistence type="predicted"/>
<feature type="compositionally biased region" description="Low complexity" evidence="1">
    <location>
        <begin position="271"/>
        <end position="286"/>
    </location>
</feature>
<dbReference type="OrthoDB" id="268044at2759"/>
<feature type="compositionally biased region" description="Pro residues" evidence="1">
    <location>
        <begin position="534"/>
        <end position="543"/>
    </location>
</feature>
<feature type="region of interest" description="Disordered" evidence="1">
    <location>
        <begin position="223"/>
        <end position="286"/>
    </location>
</feature>
<dbReference type="EMBL" id="LR877155">
    <property type="protein sequence ID" value="CAD2218430.1"/>
    <property type="molecule type" value="Genomic_DNA"/>
</dbReference>
<feature type="region of interest" description="Disordered" evidence="1">
    <location>
        <begin position="354"/>
        <end position="419"/>
    </location>
</feature>
<gene>
    <name evidence="2" type="ORF">ADEAN_000591800</name>
</gene>
<dbReference type="GO" id="GO:0030041">
    <property type="term" value="P:actin filament polymerization"/>
    <property type="evidence" value="ECO:0007669"/>
    <property type="project" value="TreeGrafter"/>
</dbReference>
<dbReference type="InterPro" id="IPR051412">
    <property type="entry name" value="Formin_Homology_Diaphanous_sf"/>
</dbReference>
<accession>A0A7G2CF33</accession>
<organism evidence="2 3">
    <name type="scientific">Angomonas deanei</name>
    <dbReference type="NCBI Taxonomy" id="59799"/>
    <lineage>
        <taxon>Eukaryota</taxon>
        <taxon>Discoba</taxon>
        <taxon>Euglenozoa</taxon>
        <taxon>Kinetoplastea</taxon>
        <taxon>Metakinetoplastina</taxon>
        <taxon>Trypanosomatida</taxon>
        <taxon>Trypanosomatidae</taxon>
        <taxon>Strigomonadinae</taxon>
        <taxon>Angomonas</taxon>
    </lineage>
</organism>
<feature type="compositionally biased region" description="Low complexity" evidence="1">
    <location>
        <begin position="616"/>
        <end position="634"/>
    </location>
</feature>
<dbReference type="PANTHER" id="PTHR45691">
    <property type="entry name" value="PROTEIN DIAPHANOUS"/>
    <property type="match status" value="1"/>
</dbReference>
<feature type="compositionally biased region" description="Polar residues" evidence="1">
    <location>
        <begin position="574"/>
        <end position="583"/>
    </location>
</feature>
<dbReference type="AlphaFoldDB" id="A0A7G2CF33"/>
<dbReference type="Proteomes" id="UP000515908">
    <property type="component" value="Chromosome 11"/>
</dbReference>